<gene>
    <name evidence="7" type="ORF">PSDVSF_20260</name>
</gene>
<accession>A0ABM9SDR0</accession>
<proteinExistence type="predicted"/>
<feature type="domain" description="Haemolysin activator HlyB C-terminal" evidence="4">
    <location>
        <begin position="129"/>
        <end position="451"/>
    </location>
</feature>
<keyword evidence="1" id="KW-1134">Transmembrane beta strand</keyword>
<dbReference type="InterPro" id="IPR013686">
    <property type="entry name" value="Polypept-transport_assoc_ShlB"/>
</dbReference>
<evidence type="ECO:0000256" key="3">
    <source>
        <dbReference type="ARBA" id="ARBA00023237"/>
    </source>
</evidence>
<keyword evidence="3" id="KW-0998">Cell outer membrane</keyword>
<dbReference type="Pfam" id="PF03865">
    <property type="entry name" value="ShlB"/>
    <property type="match status" value="1"/>
</dbReference>
<evidence type="ECO:0000256" key="1">
    <source>
        <dbReference type="ARBA" id="ARBA00022452"/>
    </source>
</evidence>
<protein>
    <recommendedName>
        <fullName evidence="9">Hemolysin activation/secretion protein</fullName>
    </recommendedName>
</protein>
<keyword evidence="1" id="KW-0472">Membrane</keyword>
<keyword evidence="2" id="KW-0812">Transmembrane</keyword>
<evidence type="ECO:0000259" key="4">
    <source>
        <dbReference type="Pfam" id="PF03865"/>
    </source>
</evidence>
<dbReference type="PANTHER" id="PTHR34597:SF3">
    <property type="entry name" value="OUTER MEMBRANE TRANSPORTER CDIB"/>
    <property type="match status" value="1"/>
</dbReference>
<dbReference type="Proteomes" id="UP001053296">
    <property type="component" value="Chromosome"/>
</dbReference>
<dbReference type="InterPro" id="IPR035251">
    <property type="entry name" value="ShlB_POTRA"/>
</dbReference>
<name>A0ABM9SDR0_9BACT</name>
<dbReference type="PANTHER" id="PTHR34597">
    <property type="entry name" value="SLR1661 PROTEIN"/>
    <property type="match status" value="1"/>
</dbReference>
<evidence type="ECO:0000313" key="8">
    <source>
        <dbReference type="Proteomes" id="UP001053296"/>
    </source>
</evidence>
<dbReference type="PIRSF" id="PIRSF029745">
    <property type="entry name" value="FhaC"/>
    <property type="match status" value="1"/>
</dbReference>
<dbReference type="InterPro" id="IPR027282">
    <property type="entry name" value="TPS"/>
</dbReference>
<evidence type="ECO:0000313" key="7">
    <source>
        <dbReference type="EMBL" id="BCS88784.1"/>
    </source>
</evidence>
<evidence type="ECO:0000256" key="2">
    <source>
        <dbReference type="ARBA" id="ARBA00022692"/>
    </source>
</evidence>
<dbReference type="InterPro" id="IPR005565">
    <property type="entry name" value="Hemolysn_activator_HlyB_C"/>
</dbReference>
<evidence type="ECO:0000259" key="6">
    <source>
        <dbReference type="Pfam" id="PF17287"/>
    </source>
</evidence>
<dbReference type="Gene3D" id="3.10.20.310">
    <property type="entry name" value="membrane protein fhac"/>
    <property type="match status" value="1"/>
</dbReference>
<sequence length="487" mass="53911">MTGVTLIPSSTIDDLTSEYKGRCLGLADINELLRAITNEYVGRGYVTSRAYLPEQDISSGELELKVIEGRIEDIRLNDGKARQYQLLGPFMGLKGDPLNLRDLEQGLDQFNRLSSNNATMKLVPGSNPGLSIVAITNEPAKSWRISFGWDDSGMDSTGRNQYSLQFDKDNFIGISDMLSLNYSATPMPWEDSKQAKNSNSIFASWSVPLGYWTINTFVSKFNYATSLMGTTQEFSNDGETNFQSVGIDRVIHRDADSKTSLGIGVEHREVESRIEGVRLVASSYETTDVGLKASHARRLLGGSLSVGLEYHWGADFLGSSEPLAGDDVPTPKYEKWEGTLSYYHPIYFAGQSLMWSSTLRTQYSGDTLYSAERMSIGSRYTVRGFSTDSLSGDSGGYIRNDLSWRLPLQSYGTDKISACDLFAGYDYGMILHDKNDPYERGHLQGVALGLRTLGELSAHVTFAKAIAAPNFLEKEDLEIYSALTVMF</sequence>
<evidence type="ECO:0008006" key="9">
    <source>
        <dbReference type="Google" id="ProtNLM"/>
    </source>
</evidence>
<feature type="domain" description="ShlB POTRA" evidence="6">
    <location>
        <begin position="70"/>
        <end position="124"/>
    </location>
</feature>
<feature type="domain" description="Polypeptide-transport-associated ShlB-type" evidence="5">
    <location>
        <begin position="3"/>
        <end position="69"/>
    </location>
</feature>
<organism evidence="7 8">
    <name type="scientific">Pseudodesulfovibrio sediminis</name>
    <dbReference type="NCBI Taxonomy" id="2810563"/>
    <lineage>
        <taxon>Bacteria</taxon>
        <taxon>Pseudomonadati</taxon>
        <taxon>Thermodesulfobacteriota</taxon>
        <taxon>Desulfovibrionia</taxon>
        <taxon>Desulfovibrionales</taxon>
        <taxon>Desulfovibrionaceae</taxon>
    </lineage>
</organism>
<dbReference type="Pfam" id="PF08479">
    <property type="entry name" value="POTRA_2"/>
    <property type="match status" value="1"/>
</dbReference>
<dbReference type="Pfam" id="PF17287">
    <property type="entry name" value="POTRA_3"/>
    <property type="match status" value="1"/>
</dbReference>
<reference evidence="7" key="1">
    <citation type="journal article" date="2022" name="Arch. Microbiol.">
        <title>Pseudodesulfovibrio sediminis sp. nov., a mesophilic and neutrophilic sulfate-reducing bacterium isolated from sediment of a brackish lake.</title>
        <authorList>
            <person name="Takahashi A."/>
            <person name="Kojima H."/>
            <person name="Watanabe M."/>
            <person name="Fukui M."/>
        </authorList>
    </citation>
    <scope>NUCLEOTIDE SEQUENCE</scope>
    <source>
        <strain evidence="7">SF6</strain>
    </source>
</reference>
<evidence type="ECO:0000259" key="5">
    <source>
        <dbReference type="Pfam" id="PF08479"/>
    </source>
</evidence>
<keyword evidence="8" id="KW-1185">Reference proteome</keyword>
<dbReference type="Gene3D" id="2.40.160.50">
    <property type="entry name" value="membrane protein fhac: a member of the omp85/tpsb transporter family"/>
    <property type="match status" value="1"/>
</dbReference>
<dbReference type="InterPro" id="IPR051544">
    <property type="entry name" value="TPS_OM_transporter"/>
</dbReference>
<dbReference type="EMBL" id="AP024485">
    <property type="protein sequence ID" value="BCS88784.1"/>
    <property type="molecule type" value="Genomic_DNA"/>
</dbReference>